<evidence type="ECO:0000256" key="1">
    <source>
        <dbReference type="ARBA" id="ARBA00009921"/>
    </source>
</evidence>
<evidence type="ECO:0000256" key="2">
    <source>
        <dbReference type="ARBA" id="ARBA00022722"/>
    </source>
</evidence>
<dbReference type="Pfam" id="PF00929">
    <property type="entry name" value="RNase_T"/>
    <property type="match status" value="1"/>
</dbReference>
<protein>
    <recommendedName>
        <fullName evidence="5">Exonuclease domain-containing protein</fullName>
    </recommendedName>
</protein>
<sequence length="127" mass="14268">MSKHVQQMHTSSGLLDEISKSTTSLSIAGEKTLNFLKEHIEKAGTTPLCGNSIGTDRKFLSEGLPDLASFFHYRSIDVSTIKELAKRWNPEIINSAPKKNGGHRALDDIRESISELRHYRENLFISK</sequence>
<evidence type="ECO:0000259" key="5">
    <source>
        <dbReference type="Pfam" id="PF00929"/>
    </source>
</evidence>
<evidence type="ECO:0000256" key="4">
    <source>
        <dbReference type="ARBA" id="ARBA00022839"/>
    </source>
</evidence>
<dbReference type="InterPro" id="IPR013520">
    <property type="entry name" value="Ribonucl_H"/>
</dbReference>
<name>A0A382QPR4_9ZZZZ</name>
<dbReference type="GO" id="GO:0003676">
    <property type="term" value="F:nucleic acid binding"/>
    <property type="evidence" value="ECO:0007669"/>
    <property type="project" value="InterPro"/>
</dbReference>
<keyword evidence="4" id="KW-0269">Exonuclease</keyword>
<dbReference type="InterPro" id="IPR036397">
    <property type="entry name" value="RNaseH_sf"/>
</dbReference>
<evidence type="ECO:0000313" key="6">
    <source>
        <dbReference type="EMBL" id="SVC86947.1"/>
    </source>
</evidence>
<feature type="domain" description="Exonuclease" evidence="5">
    <location>
        <begin position="28"/>
        <end position="115"/>
    </location>
</feature>
<dbReference type="PANTHER" id="PTHR11046:SF0">
    <property type="entry name" value="OLIGORIBONUCLEASE, MITOCHONDRIAL"/>
    <property type="match status" value="1"/>
</dbReference>
<dbReference type="Gene3D" id="3.30.420.10">
    <property type="entry name" value="Ribonuclease H-like superfamily/Ribonuclease H"/>
    <property type="match status" value="1"/>
</dbReference>
<proteinExistence type="inferred from homology"/>
<dbReference type="PANTHER" id="PTHR11046">
    <property type="entry name" value="OLIGORIBONUCLEASE, MITOCHONDRIAL"/>
    <property type="match status" value="1"/>
</dbReference>
<dbReference type="EMBL" id="UINC01115713">
    <property type="protein sequence ID" value="SVC86947.1"/>
    <property type="molecule type" value="Genomic_DNA"/>
</dbReference>
<dbReference type="InterPro" id="IPR012337">
    <property type="entry name" value="RNaseH-like_sf"/>
</dbReference>
<evidence type="ECO:0000256" key="3">
    <source>
        <dbReference type="ARBA" id="ARBA00022801"/>
    </source>
</evidence>
<dbReference type="AlphaFoldDB" id="A0A382QPR4"/>
<comment type="similarity">
    <text evidence="1">Belongs to the oligoribonuclease family.</text>
</comment>
<dbReference type="NCBIfam" id="NF003765">
    <property type="entry name" value="PRK05359.1"/>
    <property type="match status" value="1"/>
</dbReference>
<reference evidence="6" key="1">
    <citation type="submission" date="2018-05" db="EMBL/GenBank/DDBJ databases">
        <authorList>
            <person name="Lanie J.A."/>
            <person name="Ng W.-L."/>
            <person name="Kazmierczak K.M."/>
            <person name="Andrzejewski T.M."/>
            <person name="Davidsen T.M."/>
            <person name="Wayne K.J."/>
            <person name="Tettelin H."/>
            <person name="Glass J.I."/>
            <person name="Rusch D."/>
            <person name="Podicherti R."/>
            <person name="Tsui H.-C.T."/>
            <person name="Winkler M.E."/>
        </authorList>
    </citation>
    <scope>NUCLEOTIDE SEQUENCE</scope>
</reference>
<dbReference type="GO" id="GO:0000175">
    <property type="term" value="F:3'-5'-RNA exonuclease activity"/>
    <property type="evidence" value="ECO:0007669"/>
    <property type="project" value="InterPro"/>
</dbReference>
<keyword evidence="2" id="KW-0540">Nuclease</keyword>
<dbReference type="InterPro" id="IPR022894">
    <property type="entry name" value="Oligoribonuclease"/>
</dbReference>
<accession>A0A382QPR4</accession>
<organism evidence="6">
    <name type="scientific">marine metagenome</name>
    <dbReference type="NCBI Taxonomy" id="408172"/>
    <lineage>
        <taxon>unclassified sequences</taxon>
        <taxon>metagenomes</taxon>
        <taxon>ecological metagenomes</taxon>
    </lineage>
</organism>
<dbReference type="CDD" id="cd06135">
    <property type="entry name" value="Orn"/>
    <property type="match status" value="1"/>
</dbReference>
<keyword evidence="3" id="KW-0378">Hydrolase</keyword>
<gene>
    <name evidence="6" type="ORF">METZ01_LOCUS339801</name>
</gene>
<dbReference type="SUPFAM" id="SSF53098">
    <property type="entry name" value="Ribonuclease H-like"/>
    <property type="match status" value="1"/>
</dbReference>